<feature type="region of interest" description="Disordered" evidence="1">
    <location>
        <begin position="17"/>
        <end position="67"/>
    </location>
</feature>
<evidence type="ECO:0000313" key="2">
    <source>
        <dbReference type="EMBL" id="CAK0911827.1"/>
    </source>
</evidence>
<evidence type="ECO:0000256" key="1">
    <source>
        <dbReference type="SAM" id="MobiDB-lite"/>
    </source>
</evidence>
<reference evidence="2" key="1">
    <citation type="submission" date="2023-10" db="EMBL/GenBank/DDBJ databases">
        <authorList>
            <person name="Chen Y."/>
            <person name="Shah S."/>
            <person name="Dougan E. K."/>
            <person name="Thang M."/>
            <person name="Chan C."/>
        </authorList>
    </citation>
    <scope>NUCLEOTIDE SEQUENCE [LARGE SCALE GENOMIC DNA]</scope>
</reference>
<accession>A0ABN9YHQ4</accession>
<dbReference type="EMBL" id="CAUYUJ010022648">
    <property type="protein sequence ID" value="CAK0911827.1"/>
    <property type="molecule type" value="Genomic_DNA"/>
</dbReference>
<dbReference type="Proteomes" id="UP001189429">
    <property type="component" value="Unassembled WGS sequence"/>
</dbReference>
<gene>
    <name evidence="2" type="ORF">PCOR1329_LOCUS85580</name>
</gene>
<sequence>MMPFWVPALRGHAPFGLLRPPRRPHRRRYGHNATATVGHSATAAPKATTPRPLATTRTSTKPHGRAWTEATVSARRALQLKGFTAINGKSVQGKAMYVKAKTLMAASRGA</sequence>
<evidence type="ECO:0000313" key="3">
    <source>
        <dbReference type="Proteomes" id="UP001189429"/>
    </source>
</evidence>
<protein>
    <recommendedName>
        <fullName evidence="4">Fructose-bisphosphate aldolase</fullName>
    </recommendedName>
</protein>
<organism evidence="2 3">
    <name type="scientific">Prorocentrum cordatum</name>
    <dbReference type="NCBI Taxonomy" id="2364126"/>
    <lineage>
        <taxon>Eukaryota</taxon>
        <taxon>Sar</taxon>
        <taxon>Alveolata</taxon>
        <taxon>Dinophyceae</taxon>
        <taxon>Prorocentrales</taxon>
        <taxon>Prorocentraceae</taxon>
        <taxon>Prorocentrum</taxon>
    </lineage>
</organism>
<proteinExistence type="predicted"/>
<name>A0ABN9YHQ4_9DINO</name>
<comment type="caution">
    <text evidence="2">The sequence shown here is derived from an EMBL/GenBank/DDBJ whole genome shotgun (WGS) entry which is preliminary data.</text>
</comment>
<keyword evidence="3" id="KW-1185">Reference proteome</keyword>
<feature type="compositionally biased region" description="Low complexity" evidence="1">
    <location>
        <begin position="40"/>
        <end position="59"/>
    </location>
</feature>
<evidence type="ECO:0008006" key="4">
    <source>
        <dbReference type="Google" id="ProtNLM"/>
    </source>
</evidence>
<feature type="compositionally biased region" description="Basic residues" evidence="1">
    <location>
        <begin position="20"/>
        <end position="30"/>
    </location>
</feature>